<dbReference type="SUPFAM" id="SSF56300">
    <property type="entry name" value="Metallo-dependent phosphatases"/>
    <property type="match status" value="1"/>
</dbReference>
<dbReference type="Pfam" id="PF00149">
    <property type="entry name" value="Metallophos"/>
    <property type="match status" value="1"/>
</dbReference>
<dbReference type="GO" id="GO:0016020">
    <property type="term" value="C:membrane"/>
    <property type="evidence" value="ECO:0007669"/>
    <property type="project" value="GOC"/>
</dbReference>
<dbReference type="PANTHER" id="PTHR31302:SF31">
    <property type="entry name" value="PHOSPHODIESTERASE YAEI"/>
    <property type="match status" value="1"/>
</dbReference>
<dbReference type="InterPro" id="IPR029052">
    <property type="entry name" value="Metallo-depent_PP-like"/>
</dbReference>
<dbReference type="CDD" id="cd07385">
    <property type="entry name" value="MPP_YkuE_C"/>
    <property type="match status" value="1"/>
</dbReference>
<keyword evidence="4" id="KW-1133">Transmembrane helix</keyword>
<dbReference type="EMBL" id="CP012159">
    <property type="protein sequence ID" value="AKT37916.1"/>
    <property type="molecule type" value="Genomic_DNA"/>
</dbReference>
<dbReference type="KEGG" id="ccro:CMC5_020590"/>
<evidence type="ECO:0000256" key="4">
    <source>
        <dbReference type="SAM" id="Phobius"/>
    </source>
</evidence>
<dbReference type="AlphaFoldDB" id="A0A0K1EAK5"/>
<keyword evidence="7" id="KW-1185">Reference proteome</keyword>
<feature type="compositionally biased region" description="Low complexity" evidence="3">
    <location>
        <begin position="140"/>
        <end position="156"/>
    </location>
</feature>
<dbReference type="PANTHER" id="PTHR31302">
    <property type="entry name" value="TRANSMEMBRANE PROTEIN WITH METALLOPHOSPHOESTERASE DOMAIN-RELATED"/>
    <property type="match status" value="1"/>
</dbReference>
<dbReference type="RefSeq" id="WP_050430218.1">
    <property type="nucleotide sequence ID" value="NZ_CP012159.1"/>
</dbReference>
<keyword evidence="4" id="KW-0472">Membrane</keyword>
<sequence>MQSIQFSVFVTLLTTAALGLAFYVQRRTASAFRLSPRARTILGVALAACILALPLGRLARGLFPASAARGLSSVGFLLTLSLLISAVCLAIADLLLLVVRLGRKALQRTSAARTGELADASTGEAAELPRELPEVTAPDAGASPVASTPATTPASAEPVLKAPVTVGDAPSPGVMPRRDFLSQGAVGAALLAGGGTSFYGAFFGRYDYVTEEVAVPIPGLPRSLDGFSILQLSDIHFGLYIGEREIAVAEELVRKARGDLVVLTGDLVDHDPAYADLLGHLARRLGPLTRGGVTAIPGNHDHFTGLDRVIDALERGGASVLRNRGQVIGDRGGSFALLGVDDVWARRRVPGGGPDLARALADVPPDLARILLCHNPVFFPEAAGEIALQLSGHTHGGQVNPLVHPGSWVLPYGYVEGLYQRGASRLYVNRGFGVAGPPARVAAPPELTRIVLVSA</sequence>
<evidence type="ECO:0000313" key="6">
    <source>
        <dbReference type="EMBL" id="AKT37916.1"/>
    </source>
</evidence>
<feature type="domain" description="Calcineurin-like phosphoesterase" evidence="5">
    <location>
        <begin position="228"/>
        <end position="396"/>
    </location>
</feature>
<keyword evidence="2" id="KW-0378">Hydrolase</keyword>
<dbReference type="GO" id="GO:0009245">
    <property type="term" value="P:lipid A biosynthetic process"/>
    <property type="evidence" value="ECO:0007669"/>
    <property type="project" value="TreeGrafter"/>
</dbReference>
<dbReference type="GO" id="GO:0008758">
    <property type="term" value="F:UDP-2,3-diacylglucosamine hydrolase activity"/>
    <property type="evidence" value="ECO:0007669"/>
    <property type="project" value="TreeGrafter"/>
</dbReference>
<accession>A0A0K1EAK5</accession>
<feature type="region of interest" description="Disordered" evidence="3">
    <location>
        <begin position="137"/>
        <end position="164"/>
    </location>
</feature>
<feature type="transmembrane region" description="Helical" evidence="4">
    <location>
        <begin position="6"/>
        <end position="24"/>
    </location>
</feature>
<dbReference type="OrthoDB" id="9780884at2"/>
<evidence type="ECO:0000256" key="3">
    <source>
        <dbReference type="SAM" id="MobiDB-lite"/>
    </source>
</evidence>
<organism evidence="6 7">
    <name type="scientific">Chondromyces crocatus</name>
    <dbReference type="NCBI Taxonomy" id="52"/>
    <lineage>
        <taxon>Bacteria</taxon>
        <taxon>Pseudomonadati</taxon>
        <taxon>Myxococcota</taxon>
        <taxon>Polyangia</taxon>
        <taxon>Polyangiales</taxon>
        <taxon>Polyangiaceae</taxon>
        <taxon>Chondromyces</taxon>
    </lineage>
</organism>
<evidence type="ECO:0000259" key="5">
    <source>
        <dbReference type="Pfam" id="PF00149"/>
    </source>
</evidence>
<keyword evidence="1" id="KW-0479">Metal-binding</keyword>
<evidence type="ECO:0000256" key="1">
    <source>
        <dbReference type="ARBA" id="ARBA00022723"/>
    </source>
</evidence>
<keyword evidence="4" id="KW-0812">Transmembrane</keyword>
<gene>
    <name evidence="6" type="ORF">CMC5_020590</name>
</gene>
<dbReference type="GO" id="GO:0046872">
    <property type="term" value="F:metal ion binding"/>
    <property type="evidence" value="ECO:0007669"/>
    <property type="project" value="UniProtKB-KW"/>
</dbReference>
<proteinExistence type="predicted"/>
<dbReference type="InterPro" id="IPR004843">
    <property type="entry name" value="Calcineurin-like_PHP"/>
</dbReference>
<dbReference type="Proteomes" id="UP000067626">
    <property type="component" value="Chromosome"/>
</dbReference>
<feature type="transmembrane region" description="Helical" evidence="4">
    <location>
        <begin position="36"/>
        <end position="56"/>
    </location>
</feature>
<name>A0A0K1EAK5_CHOCO</name>
<dbReference type="Gene3D" id="3.60.21.10">
    <property type="match status" value="1"/>
</dbReference>
<dbReference type="STRING" id="52.CMC5_020590"/>
<feature type="transmembrane region" description="Helical" evidence="4">
    <location>
        <begin position="76"/>
        <end position="99"/>
    </location>
</feature>
<protein>
    <recommendedName>
        <fullName evidence="5">Calcineurin-like phosphoesterase domain-containing protein</fullName>
    </recommendedName>
</protein>
<reference evidence="6 7" key="1">
    <citation type="submission" date="2015-07" db="EMBL/GenBank/DDBJ databases">
        <title>Genome analysis of myxobacterium Chondromyces crocatus Cm c5 reveals a high potential for natural compound synthesis and the genetic basis for the loss of fruiting body formation.</title>
        <authorList>
            <person name="Zaburannyi N."/>
            <person name="Bunk B."/>
            <person name="Maier J."/>
            <person name="Overmann J."/>
            <person name="Mueller R."/>
        </authorList>
    </citation>
    <scope>NUCLEOTIDE SEQUENCE [LARGE SCALE GENOMIC DNA]</scope>
    <source>
        <strain evidence="6 7">Cm c5</strain>
    </source>
</reference>
<evidence type="ECO:0000256" key="2">
    <source>
        <dbReference type="ARBA" id="ARBA00022801"/>
    </source>
</evidence>
<dbReference type="InterPro" id="IPR051158">
    <property type="entry name" value="Metallophosphoesterase_sf"/>
</dbReference>
<evidence type="ECO:0000313" key="7">
    <source>
        <dbReference type="Proteomes" id="UP000067626"/>
    </source>
</evidence>